<protein>
    <submittedName>
        <fullName evidence="1">Uncharacterized protein</fullName>
    </submittedName>
</protein>
<comment type="caution">
    <text evidence="1">The sequence shown here is derived from an EMBL/GenBank/DDBJ whole genome shotgun (WGS) entry which is preliminary data.</text>
</comment>
<dbReference type="Proteomes" id="UP000593574">
    <property type="component" value="Unassembled WGS sequence"/>
</dbReference>
<dbReference type="AlphaFoldDB" id="A0A7J9A1I3"/>
<organism evidence="1 2">
    <name type="scientific">Gossypium laxum</name>
    <dbReference type="NCBI Taxonomy" id="34288"/>
    <lineage>
        <taxon>Eukaryota</taxon>
        <taxon>Viridiplantae</taxon>
        <taxon>Streptophyta</taxon>
        <taxon>Embryophyta</taxon>
        <taxon>Tracheophyta</taxon>
        <taxon>Spermatophyta</taxon>
        <taxon>Magnoliopsida</taxon>
        <taxon>eudicotyledons</taxon>
        <taxon>Gunneridae</taxon>
        <taxon>Pentapetalae</taxon>
        <taxon>rosids</taxon>
        <taxon>malvids</taxon>
        <taxon>Malvales</taxon>
        <taxon>Malvaceae</taxon>
        <taxon>Malvoideae</taxon>
        <taxon>Gossypium</taxon>
    </lineage>
</organism>
<reference evidence="1 2" key="1">
    <citation type="journal article" date="2019" name="Genome Biol. Evol.">
        <title>Insights into the evolution of the New World diploid cottons (Gossypium, subgenus Houzingenia) based on genome sequencing.</title>
        <authorList>
            <person name="Grover C.E."/>
            <person name="Arick M.A. 2nd"/>
            <person name="Thrash A."/>
            <person name="Conover J.L."/>
            <person name="Sanders W.S."/>
            <person name="Peterson D.G."/>
            <person name="Frelichowski J.E."/>
            <person name="Scheffler J.A."/>
            <person name="Scheffler B.E."/>
            <person name="Wendel J.F."/>
        </authorList>
    </citation>
    <scope>NUCLEOTIDE SEQUENCE [LARGE SCALE GENOMIC DNA]</scope>
    <source>
        <strain evidence="1">4</strain>
        <tissue evidence="1">Leaf</tissue>
    </source>
</reference>
<accession>A0A7J9A1I3</accession>
<gene>
    <name evidence="1" type="ORF">Golax_005562</name>
</gene>
<sequence length="117" mass="12576">MGSPVSNSMMSMRPEALASLSASASAAFGRMDTNLDPVAVCLVAVANAIVDGDAPDVISTTSLDLVPAAKADMNSLLPGSRTVLHEPFFFLWYMSHCNHSETQIFARMNRDGKDTRR</sequence>
<name>A0A7J9A1I3_9ROSI</name>
<keyword evidence="2" id="KW-1185">Reference proteome</keyword>
<proteinExistence type="predicted"/>
<dbReference type="EMBL" id="JABEZV010000008">
    <property type="protein sequence ID" value="MBA0717780.1"/>
    <property type="molecule type" value="Genomic_DNA"/>
</dbReference>
<evidence type="ECO:0000313" key="1">
    <source>
        <dbReference type="EMBL" id="MBA0717780.1"/>
    </source>
</evidence>
<evidence type="ECO:0000313" key="2">
    <source>
        <dbReference type="Proteomes" id="UP000593574"/>
    </source>
</evidence>
<feature type="non-terminal residue" evidence="1">
    <location>
        <position position="117"/>
    </location>
</feature>